<reference evidence="12 13" key="1">
    <citation type="submission" date="2024-01" db="EMBL/GenBank/DDBJ databases">
        <title>Comparative genomics of Cryptococcus and Kwoniella reveals pathogenesis evolution and contrasting modes of karyotype evolution via chromosome fusion or intercentromeric recombination.</title>
        <authorList>
            <person name="Coelho M.A."/>
            <person name="David-Palma M."/>
            <person name="Shea T."/>
            <person name="Bowers K."/>
            <person name="McGinley-Smith S."/>
            <person name="Mohammad A.W."/>
            <person name="Gnirke A."/>
            <person name="Yurkov A.M."/>
            <person name="Nowrousian M."/>
            <person name="Sun S."/>
            <person name="Cuomo C.A."/>
            <person name="Heitman J."/>
        </authorList>
    </citation>
    <scope>NUCLEOTIDE SEQUENCE [LARGE SCALE GENOMIC DNA]</scope>
    <source>
        <strain evidence="12">CBS 11374</strain>
    </source>
</reference>
<evidence type="ECO:0000256" key="10">
    <source>
        <dbReference type="SAM" id="MobiDB-lite"/>
    </source>
</evidence>
<feature type="compositionally biased region" description="Low complexity" evidence="10">
    <location>
        <begin position="66"/>
        <end position="76"/>
    </location>
</feature>
<evidence type="ECO:0000256" key="9">
    <source>
        <dbReference type="RuleBase" id="RU000488"/>
    </source>
</evidence>
<keyword evidence="7 8" id="KW-0472">Membrane</keyword>
<evidence type="ECO:0008006" key="14">
    <source>
        <dbReference type="Google" id="ProtNLM"/>
    </source>
</evidence>
<evidence type="ECO:0000256" key="2">
    <source>
        <dbReference type="ARBA" id="ARBA00006375"/>
    </source>
</evidence>
<dbReference type="InterPro" id="IPR052217">
    <property type="entry name" value="Mito/Peroxisomal_Carrier"/>
</dbReference>
<dbReference type="Pfam" id="PF00153">
    <property type="entry name" value="Mito_carr"/>
    <property type="match status" value="4"/>
</dbReference>
<sequence length="485" mass="52747">MAPHAHPPLTPFGSALAGALGSVFANAAVYPLDTVKTRLQAEDDDDDDDNDNDNGDIQVKDDSLPSTTQQTSTTSSGRERNQQVAMIKRYFAKKAKKWGMLMMLLRILKTEGISGAFHGFGASMLGTFSQQFAYFFFHTLLRTSYLRRLSNRSNLTTKTSSTSLSTSMELLLGALAGALAQIFTIPVQVIATRQQLWQPPHPSSLTSTSGKVNNFRAQAPSLYDTAQEIINEKGITGLWTGLKPGLVLTVNPAITYGVFERLKTWRLSQKDLLTSNGVIVGKVGGAGGKLGVAESFWLGVGSKTLATIVTYPYIFAKVRLQAKATPEEIQYDHEHQSPIDKPSISSSSTSTGRSTNVEKASEESTNPTPSYASIASAPPSFGSAIIDLPKSSSEGGEGTGNKRPGLIGTQKHSHKYHHHHKHALSLLSSVYKEHGWKGWYKGLSAQIVKAVLCQGILFVSKDQFESYAWLLLVFLTSLRKRISPI</sequence>
<feature type="compositionally biased region" description="Acidic residues" evidence="10">
    <location>
        <begin position="42"/>
        <end position="54"/>
    </location>
</feature>
<dbReference type="SUPFAM" id="SSF103506">
    <property type="entry name" value="Mitochondrial carrier"/>
    <property type="match status" value="2"/>
</dbReference>
<dbReference type="GeneID" id="87953686"/>
<feature type="region of interest" description="Disordered" evidence="10">
    <location>
        <begin position="40"/>
        <end position="81"/>
    </location>
</feature>
<evidence type="ECO:0000256" key="11">
    <source>
        <dbReference type="SAM" id="Phobius"/>
    </source>
</evidence>
<keyword evidence="3 9" id="KW-0813">Transport</keyword>
<proteinExistence type="inferred from homology"/>
<name>A0ABZ1CTE6_9TREE</name>
<evidence type="ECO:0000256" key="5">
    <source>
        <dbReference type="ARBA" id="ARBA00022737"/>
    </source>
</evidence>
<feature type="repeat" description="Solcar" evidence="8">
    <location>
        <begin position="164"/>
        <end position="265"/>
    </location>
</feature>
<comment type="similarity">
    <text evidence="2 9">Belongs to the mitochondrial carrier (TC 2.A.29) family.</text>
</comment>
<protein>
    <recommendedName>
        <fullName evidence="14">Adenine nucleotide transporter</fullName>
    </recommendedName>
</protein>
<dbReference type="PROSITE" id="PS50920">
    <property type="entry name" value="SOLCAR"/>
    <property type="match status" value="2"/>
</dbReference>
<feature type="compositionally biased region" description="Low complexity" evidence="10">
    <location>
        <begin position="343"/>
        <end position="355"/>
    </location>
</feature>
<evidence type="ECO:0000256" key="6">
    <source>
        <dbReference type="ARBA" id="ARBA00022989"/>
    </source>
</evidence>
<evidence type="ECO:0000256" key="8">
    <source>
        <dbReference type="PROSITE-ProRule" id="PRU00282"/>
    </source>
</evidence>
<feature type="repeat" description="Solcar" evidence="8">
    <location>
        <begin position="9"/>
        <end position="144"/>
    </location>
</feature>
<comment type="subcellular location">
    <subcellularLocation>
        <location evidence="1">Membrane</location>
        <topology evidence="1">Multi-pass membrane protein</topology>
    </subcellularLocation>
</comment>
<dbReference type="Gene3D" id="1.50.40.10">
    <property type="entry name" value="Mitochondrial carrier domain"/>
    <property type="match status" value="3"/>
</dbReference>
<evidence type="ECO:0000256" key="7">
    <source>
        <dbReference type="ARBA" id="ARBA00023136"/>
    </source>
</evidence>
<gene>
    <name evidence="12" type="ORF">IL334_001555</name>
</gene>
<accession>A0ABZ1CTE6</accession>
<dbReference type="EMBL" id="CP141882">
    <property type="protein sequence ID" value="WRT64622.1"/>
    <property type="molecule type" value="Genomic_DNA"/>
</dbReference>
<feature type="region of interest" description="Disordered" evidence="10">
    <location>
        <begin position="391"/>
        <end position="412"/>
    </location>
</feature>
<dbReference type="PANTHER" id="PTHR45939:SF1">
    <property type="entry name" value="MITOCHONDRIAL THIAMINE PYROPHOSPHATE CARRIER 1-RELATED"/>
    <property type="match status" value="1"/>
</dbReference>
<keyword evidence="6 11" id="KW-1133">Transmembrane helix</keyword>
<dbReference type="PANTHER" id="PTHR45939">
    <property type="entry name" value="PEROXISOMAL MEMBRANE PROTEIN PMP34-RELATED"/>
    <property type="match status" value="1"/>
</dbReference>
<dbReference type="Proteomes" id="UP001329825">
    <property type="component" value="Chromosome 2"/>
</dbReference>
<feature type="region of interest" description="Disordered" evidence="10">
    <location>
        <begin position="330"/>
        <end position="373"/>
    </location>
</feature>
<organism evidence="12 13">
    <name type="scientific">Kwoniella shivajii</name>
    <dbReference type="NCBI Taxonomy" id="564305"/>
    <lineage>
        <taxon>Eukaryota</taxon>
        <taxon>Fungi</taxon>
        <taxon>Dikarya</taxon>
        <taxon>Basidiomycota</taxon>
        <taxon>Agaricomycotina</taxon>
        <taxon>Tremellomycetes</taxon>
        <taxon>Tremellales</taxon>
        <taxon>Cryptococcaceae</taxon>
        <taxon>Kwoniella</taxon>
    </lineage>
</organism>
<evidence type="ECO:0000256" key="3">
    <source>
        <dbReference type="ARBA" id="ARBA00022448"/>
    </source>
</evidence>
<evidence type="ECO:0000313" key="12">
    <source>
        <dbReference type="EMBL" id="WRT64622.1"/>
    </source>
</evidence>
<dbReference type="InterPro" id="IPR018108">
    <property type="entry name" value="MCP_transmembrane"/>
</dbReference>
<dbReference type="RefSeq" id="XP_062789362.1">
    <property type="nucleotide sequence ID" value="XM_062933311.1"/>
</dbReference>
<dbReference type="InterPro" id="IPR023395">
    <property type="entry name" value="MCP_dom_sf"/>
</dbReference>
<evidence type="ECO:0000256" key="4">
    <source>
        <dbReference type="ARBA" id="ARBA00022692"/>
    </source>
</evidence>
<keyword evidence="5" id="KW-0677">Repeat</keyword>
<feature type="transmembrane region" description="Helical" evidence="11">
    <location>
        <begin position="12"/>
        <end position="32"/>
    </location>
</feature>
<keyword evidence="13" id="KW-1185">Reference proteome</keyword>
<evidence type="ECO:0000313" key="13">
    <source>
        <dbReference type="Proteomes" id="UP001329825"/>
    </source>
</evidence>
<evidence type="ECO:0000256" key="1">
    <source>
        <dbReference type="ARBA" id="ARBA00004141"/>
    </source>
</evidence>
<keyword evidence="4 8" id="KW-0812">Transmembrane</keyword>